<dbReference type="EMBL" id="CAUYUJ010000584">
    <property type="protein sequence ID" value="CAK0791452.1"/>
    <property type="molecule type" value="Genomic_DNA"/>
</dbReference>
<feature type="region of interest" description="Disordered" evidence="1">
    <location>
        <begin position="1"/>
        <end position="80"/>
    </location>
</feature>
<organism evidence="2 3">
    <name type="scientific">Prorocentrum cordatum</name>
    <dbReference type="NCBI Taxonomy" id="2364126"/>
    <lineage>
        <taxon>Eukaryota</taxon>
        <taxon>Sar</taxon>
        <taxon>Alveolata</taxon>
        <taxon>Dinophyceae</taxon>
        <taxon>Prorocentrales</taxon>
        <taxon>Prorocentraceae</taxon>
        <taxon>Prorocentrum</taxon>
    </lineage>
</organism>
<evidence type="ECO:0000256" key="1">
    <source>
        <dbReference type="SAM" id="MobiDB-lite"/>
    </source>
</evidence>
<protein>
    <submittedName>
        <fullName evidence="2">Uncharacterized protein</fullName>
    </submittedName>
</protein>
<sequence>MSSVQQPWTKAVRRGSADFGGSWKDKLTNPCPTRGKSGRRTAPATPLSGPPRGERAAAGGRRQHERPARSRDLSGRAAAGRRGGSRLLLLLGWRCAHGSASDVPGHLF</sequence>
<gene>
    <name evidence="2" type="ORF">PCOR1329_LOCUS2335</name>
</gene>
<evidence type="ECO:0000313" key="2">
    <source>
        <dbReference type="EMBL" id="CAK0791452.1"/>
    </source>
</evidence>
<proteinExistence type="predicted"/>
<keyword evidence="3" id="KW-1185">Reference proteome</keyword>
<evidence type="ECO:0000313" key="3">
    <source>
        <dbReference type="Proteomes" id="UP001189429"/>
    </source>
</evidence>
<name>A0ABN9PEY7_9DINO</name>
<comment type="caution">
    <text evidence="2">The sequence shown here is derived from an EMBL/GenBank/DDBJ whole genome shotgun (WGS) entry which is preliminary data.</text>
</comment>
<accession>A0ABN9PEY7</accession>
<dbReference type="Proteomes" id="UP001189429">
    <property type="component" value="Unassembled WGS sequence"/>
</dbReference>
<feature type="compositionally biased region" description="Basic and acidic residues" evidence="1">
    <location>
        <begin position="65"/>
        <end position="74"/>
    </location>
</feature>
<reference evidence="2" key="1">
    <citation type="submission" date="2023-10" db="EMBL/GenBank/DDBJ databases">
        <authorList>
            <person name="Chen Y."/>
            <person name="Shah S."/>
            <person name="Dougan E. K."/>
            <person name="Thang M."/>
            <person name="Chan C."/>
        </authorList>
    </citation>
    <scope>NUCLEOTIDE SEQUENCE [LARGE SCALE GENOMIC DNA]</scope>
</reference>